<proteinExistence type="predicted"/>
<organism evidence="1">
    <name type="scientific">Amphimedon queenslandica</name>
    <name type="common">Sponge</name>
    <dbReference type="NCBI Taxonomy" id="400682"/>
    <lineage>
        <taxon>Eukaryota</taxon>
        <taxon>Metazoa</taxon>
        <taxon>Porifera</taxon>
        <taxon>Demospongiae</taxon>
        <taxon>Heteroscleromorpha</taxon>
        <taxon>Haplosclerida</taxon>
        <taxon>Niphatidae</taxon>
        <taxon>Amphimedon</taxon>
    </lineage>
</organism>
<evidence type="ECO:0000313" key="1">
    <source>
        <dbReference type="EnsemblMetazoa" id="Aqu2.1.06311_001"/>
    </source>
</evidence>
<dbReference type="EnsemblMetazoa" id="Aqu2.1.06311_001">
    <property type="protein sequence ID" value="Aqu2.1.06311_001"/>
    <property type="gene ID" value="Aqu2.1.06311"/>
</dbReference>
<protein>
    <submittedName>
        <fullName evidence="1">Uncharacterized protein</fullName>
    </submittedName>
</protein>
<sequence length="106" mass="12226">MKSAIRKLKEINWLYTNIDNESIDESSKNVIQVVSNTTCKMLKNANDQELEGLLACSIRNLDSKVVTGSDISQYKLMNVKEVPIDNRQEHFHFLCFPTLFPTVQYE</sequence>
<name>A0A1X7SVY4_AMPQE</name>
<dbReference type="InParanoid" id="A0A1X7SVY4"/>
<dbReference type="AlphaFoldDB" id="A0A1X7SVY4"/>
<reference evidence="1" key="1">
    <citation type="submission" date="2017-05" db="UniProtKB">
        <authorList>
            <consortium name="EnsemblMetazoa"/>
        </authorList>
    </citation>
    <scope>IDENTIFICATION</scope>
</reference>
<accession>A0A1X7SVY4</accession>